<dbReference type="Proteomes" id="UP000053593">
    <property type="component" value="Unassembled WGS sequence"/>
</dbReference>
<dbReference type="Gene3D" id="1.20.1280.50">
    <property type="match status" value="1"/>
</dbReference>
<name>A0A0D0BDS0_9AGAR</name>
<dbReference type="HOGENOM" id="CLU_018544_12_1_1"/>
<dbReference type="Gene3D" id="3.80.10.10">
    <property type="entry name" value="Ribonuclease Inhibitor"/>
    <property type="match status" value="1"/>
</dbReference>
<organism evidence="1 2">
    <name type="scientific">Collybiopsis luxurians FD-317 M1</name>
    <dbReference type="NCBI Taxonomy" id="944289"/>
    <lineage>
        <taxon>Eukaryota</taxon>
        <taxon>Fungi</taxon>
        <taxon>Dikarya</taxon>
        <taxon>Basidiomycota</taxon>
        <taxon>Agaricomycotina</taxon>
        <taxon>Agaricomycetes</taxon>
        <taxon>Agaricomycetidae</taxon>
        <taxon>Agaricales</taxon>
        <taxon>Marasmiineae</taxon>
        <taxon>Omphalotaceae</taxon>
        <taxon>Collybiopsis</taxon>
        <taxon>Collybiopsis luxurians</taxon>
    </lineage>
</organism>
<accession>A0A0D0BDS0</accession>
<dbReference type="AlphaFoldDB" id="A0A0D0BDS0"/>
<evidence type="ECO:0000313" key="2">
    <source>
        <dbReference type="Proteomes" id="UP000053593"/>
    </source>
</evidence>
<dbReference type="InterPro" id="IPR032675">
    <property type="entry name" value="LRR_dom_sf"/>
</dbReference>
<sequence>MNQDTTLCFRCRGPAFQPRVTLNSAELFRKLRTEFGPSGVNCNEIERMLVLCARDLEDYKAEMARLRALIFYLDAQKQRLCDHRAKLRSLLSPIRKLPNELLLRIFEFTRDRNRILEYAEDENDEEDPDALPPPSTSLIKDLSALSISAVCSRWRMLALSPSSARLWSRIQISLFPTIEGSVSKASLSTLKHYLEMSSHYPLTLKINTSHDLNRTAELDRTVFDLLIQNMYRWKSFSYTGDYRLSAQKAFSENDLHFPVLEHLDVPDSEDVSLFRDAPMLRSLHTSSSTLNPALPLGQITSLKCTLPQEPTKVLALCPNVSRLYLLQLRNQGAYSNSLPTPQVKSHKVNYLDLTLFNHSIDSKFLEAVFESYTLPAVTELHLFMFPSIVFSWPRQSFHGFISRSSCSITSLSISSLGISDSDLIYIFHLMPSIMNLELFDSWITTEVPGFITNRLISHLQESGSDASALPVLPRLRHLLLDVGGETFDDAGTVKMVLSRWSPYPEHAATVGVDNLRSFELRFLRRKVNNTIYSPLRALERMGLQVKVTGAKGFDV</sequence>
<gene>
    <name evidence="1" type="ORF">GYMLUDRAFT_49770</name>
</gene>
<evidence type="ECO:0008006" key="3">
    <source>
        <dbReference type="Google" id="ProtNLM"/>
    </source>
</evidence>
<dbReference type="SUPFAM" id="SSF52047">
    <property type="entry name" value="RNI-like"/>
    <property type="match status" value="1"/>
</dbReference>
<dbReference type="OrthoDB" id="3022400at2759"/>
<evidence type="ECO:0000313" key="1">
    <source>
        <dbReference type="EMBL" id="KIK52701.1"/>
    </source>
</evidence>
<keyword evidence="2" id="KW-1185">Reference proteome</keyword>
<protein>
    <recommendedName>
        <fullName evidence="3">F-box domain-containing protein</fullName>
    </recommendedName>
</protein>
<reference evidence="1 2" key="1">
    <citation type="submission" date="2014-04" db="EMBL/GenBank/DDBJ databases">
        <title>Evolutionary Origins and Diversification of the Mycorrhizal Mutualists.</title>
        <authorList>
            <consortium name="DOE Joint Genome Institute"/>
            <consortium name="Mycorrhizal Genomics Consortium"/>
            <person name="Kohler A."/>
            <person name="Kuo A."/>
            <person name="Nagy L.G."/>
            <person name="Floudas D."/>
            <person name="Copeland A."/>
            <person name="Barry K.W."/>
            <person name="Cichocki N."/>
            <person name="Veneault-Fourrey C."/>
            <person name="LaButti K."/>
            <person name="Lindquist E.A."/>
            <person name="Lipzen A."/>
            <person name="Lundell T."/>
            <person name="Morin E."/>
            <person name="Murat C."/>
            <person name="Riley R."/>
            <person name="Ohm R."/>
            <person name="Sun H."/>
            <person name="Tunlid A."/>
            <person name="Henrissat B."/>
            <person name="Grigoriev I.V."/>
            <person name="Hibbett D.S."/>
            <person name="Martin F."/>
        </authorList>
    </citation>
    <scope>NUCLEOTIDE SEQUENCE [LARGE SCALE GENOMIC DNA]</scope>
    <source>
        <strain evidence="1 2">FD-317 M1</strain>
    </source>
</reference>
<proteinExistence type="predicted"/>
<dbReference type="EMBL" id="KN834838">
    <property type="protein sequence ID" value="KIK52701.1"/>
    <property type="molecule type" value="Genomic_DNA"/>
</dbReference>